<dbReference type="Proteomes" id="UP000053875">
    <property type="component" value="Unassembled WGS sequence"/>
</dbReference>
<name>A0A093GP31_DRYPU</name>
<proteinExistence type="predicted"/>
<reference evidence="1 2" key="1">
    <citation type="submission" date="2014-04" db="EMBL/GenBank/DDBJ databases">
        <title>Genome evolution of avian class.</title>
        <authorList>
            <person name="Zhang G."/>
            <person name="Li C."/>
        </authorList>
    </citation>
    <scope>NUCLEOTIDE SEQUENCE [LARGE SCALE GENOMIC DNA]</scope>
    <source>
        <strain evidence="1">BGI_N307</strain>
    </source>
</reference>
<evidence type="ECO:0000313" key="1">
    <source>
        <dbReference type="EMBL" id="KFV72073.1"/>
    </source>
</evidence>
<accession>A0A093GP31</accession>
<sequence>SPWPSLTSPGSSAPGSWLDSGMCPDGLHCLLLMEGRRICSSVEEKNLEVKLRPLMTPMCIK</sequence>
<feature type="non-terminal residue" evidence="1">
    <location>
        <position position="1"/>
    </location>
</feature>
<dbReference type="EMBL" id="KL216946">
    <property type="protein sequence ID" value="KFV72073.1"/>
    <property type="molecule type" value="Genomic_DNA"/>
</dbReference>
<feature type="non-terminal residue" evidence="1">
    <location>
        <position position="61"/>
    </location>
</feature>
<keyword evidence="2" id="KW-1185">Reference proteome</keyword>
<protein>
    <submittedName>
        <fullName evidence="1">Uncharacterized protein</fullName>
    </submittedName>
</protein>
<gene>
    <name evidence="1" type="ORF">N307_08024</name>
</gene>
<evidence type="ECO:0000313" key="2">
    <source>
        <dbReference type="Proteomes" id="UP000053875"/>
    </source>
</evidence>
<organism evidence="1 2">
    <name type="scientific">Dryobates pubescens</name>
    <name type="common">Downy woodpecker</name>
    <name type="synonym">Picoides pubescens</name>
    <dbReference type="NCBI Taxonomy" id="118200"/>
    <lineage>
        <taxon>Eukaryota</taxon>
        <taxon>Metazoa</taxon>
        <taxon>Chordata</taxon>
        <taxon>Craniata</taxon>
        <taxon>Vertebrata</taxon>
        <taxon>Euteleostomi</taxon>
        <taxon>Archelosauria</taxon>
        <taxon>Archosauria</taxon>
        <taxon>Dinosauria</taxon>
        <taxon>Saurischia</taxon>
        <taxon>Theropoda</taxon>
        <taxon>Coelurosauria</taxon>
        <taxon>Aves</taxon>
        <taxon>Neognathae</taxon>
        <taxon>Neoaves</taxon>
        <taxon>Telluraves</taxon>
        <taxon>Coraciimorphae</taxon>
        <taxon>Piciformes</taxon>
        <taxon>Picidae</taxon>
        <taxon>Dryobates</taxon>
    </lineage>
</organism>
<dbReference type="AlphaFoldDB" id="A0A093GP31"/>